<feature type="region of interest" description="Disordered" evidence="1">
    <location>
        <begin position="1"/>
        <end position="38"/>
    </location>
</feature>
<dbReference type="EMBL" id="JAVRRJ010000003">
    <property type="protein sequence ID" value="KAK5086320.1"/>
    <property type="molecule type" value="Genomic_DNA"/>
</dbReference>
<gene>
    <name evidence="2" type="ORF">LTR05_003488</name>
</gene>
<feature type="compositionally biased region" description="Acidic residues" evidence="1">
    <location>
        <begin position="114"/>
        <end position="124"/>
    </location>
</feature>
<feature type="region of interest" description="Disordered" evidence="1">
    <location>
        <begin position="198"/>
        <end position="231"/>
    </location>
</feature>
<comment type="caution">
    <text evidence="2">The sequence shown here is derived from an EMBL/GenBank/DDBJ whole genome shotgun (WGS) entry which is preliminary data.</text>
</comment>
<evidence type="ECO:0000313" key="3">
    <source>
        <dbReference type="Proteomes" id="UP001309876"/>
    </source>
</evidence>
<protein>
    <submittedName>
        <fullName evidence="2">Uncharacterized protein</fullName>
    </submittedName>
</protein>
<reference evidence="2 3" key="1">
    <citation type="submission" date="2023-08" db="EMBL/GenBank/DDBJ databases">
        <title>Black Yeasts Isolated from many extreme environments.</title>
        <authorList>
            <person name="Coleine C."/>
            <person name="Stajich J.E."/>
            <person name="Selbmann L."/>
        </authorList>
    </citation>
    <scope>NUCLEOTIDE SEQUENCE [LARGE SCALE GENOMIC DNA]</scope>
    <source>
        <strain evidence="2 3">CCFEE 5910</strain>
    </source>
</reference>
<dbReference type="AlphaFoldDB" id="A0AAN7Y6Z6"/>
<keyword evidence="3" id="KW-1185">Reference proteome</keyword>
<feature type="region of interest" description="Disordered" evidence="1">
    <location>
        <begin position="83"/>
        <end position="177"/>
    </location>
</feature>
<evidence type="ECO:0000313" key="2">
    <source>
        <dbReference type="EMBL" id="KAK5086320.1"/>
    </source>
</evidence>
<organism evidence="2 3">
    <name type="scientific">Lithohypha guttulata</name>
    <dbReference type="NCBI Taxonomy" id="1690604"/>
    <lineage>
        <taxon>Eukaryota</taxon>
        <taxon>Fungi</taxon>
        <taxon>Dikarya</taxon>
        <taxon>Ascomycota</taxon>
        <taxon>Pezizomycotina</taxon>
        <taxon>Eurotiomycetes</taxon>
        <taxon>Chaetothyriomycetidae</taxon>
        <taxon>Chaetothyriales</taxon>
        <taxon>Trichomeriaceae</taxon>
        <taxon>Lithohypha</taxon>
    </lineage>
</organism>
<evidence type="ECO:0000256" key="1">
    <source>
        <dbReference type="SAM" id="MobiDB-lite"/>
    </source>
</evidence>
<name>A0AAN7Y6Z6_9EURO</name>
<sequence length="322" mass="35580">MSDLDNEVEVSTQAPVTKDSEDNSVACPGASHGTLVQPPLMTAWQRELAASRVGRHSRASSIISTRTRLTVQSDDARSVEIEAGGQTFRISRDGSSVSNTTAPPPYPGPPLPELVEESDEDELTEQIRPSLDAVRGSETGDEVIAESAENDLPLRTHQPINDHRGHTSSSSCRKPSGFESLHRLKSMISGRWYGSELSDSTLSATSTNDLMQTTRTNSASSSRDNDSLEDQDGLVLPILDAERRMQEASLSTAPSLSGVEDEPAAEIGRYYHNLIRDMDREHRKKLHERDVDLAQFRELLNNQDVVYRQQLRERDQTTLSKA</sequence>
<accession>A0AAN7Y6Z6</accession>
<feature type="compositionally biased region" description="Pro residues" evidence="1">
    <location>
        <begin position="102"/>
        <end position="112"/>
    </location>
</feature>
<proteinExistence type="predicted"/>
<dbReference type="Proteomes" id="UP001309876">
    <property type="component" value="Unassembled WGS sequence"/>
</dbReference>
<feature type="compositionally biased region" description="Polar residues" evidence="1">
    <location>
        <begin position="198"/>
        <end position="222"/>
    </location>
</feature>